<dbReference type="EMBL" id="QMDH01000054">
    <property type="protein sequence ID" value="RAZ62798.1"/>
    <property type="molecule type" value="Genomic_DNA"/>
</dbReference>
<organism evidence="2 3">
    <name type="scientific">Enterobacter cloacae</name>
    <dbReference type="NCBI Taxonomy" id="550"/>
    <lineage>
        <taxon>Bacteria</taxon>
        <taxon>Pseudomonadati</taxon>
        <taxon>Pseudomonadota</taxon>
        <taxon>Gammaproteobacteria</taxon>
        <taxon>Enterobacterales</taxon>
        <taxon>Enterobacteriaceae</taxon>
        <taxon>Enterobacter</taxon>
        <taxon>Enterobacter cloacae complex</taxon>
    </lineage>
</organism>
<dbReference type="Pfam" id="PF06147">
    <property type="entry name" value="DUF968"/>
    <property type="match status" value="1"/>
</dbReference>
<dbReference type="Proteomes" id="UP000251576">
    <property type="component" value="Unassembled WGS sequence"/>
</dbReference>
<dbReference type="InterPro" id="IPR010373">
    <property type="entry name" value="DUF968"/>
</dbReference>
<dbReference type="RefSeq" id="WP_077064556.1">
    <property type="nucleotide sequence ID" value="NZ_CABMNQ010000054.1"/>
</dbReference>
<accession>A0A330GD42</accession>
<protein>
    <submittedName>
        <fullName evidence="2">DUF968 domain-containing protein</fullName>
    </submittedName>
</protein>
<sequence length="329" mass="37656">MRAILTPEVAPMSGVVLFRPGNELLWLFRRGRVVIETPSEAIQHLPSGLIPEAHQPLTDDVSMEELFLNERVIQRAGGLSSLDTWLERKFECQWPHNEWHSKDFTVMRHAPGSIRLCWGCDNQLREQTTERLAGIAMQNLVKWLLERVNIMLGFNADHTLTLPEFCWWMVRNDLADLIPESVANKALRIKPESHSSVMRESEIVPSLPATEILQEKVKKIVSVKVDPESPESFMLRPKRRRWENDKYTRWVKSQKCSCCNNPADDPHHLIGHGQGGMGTKAHDLFVIPLCRAHHDELHADPVAFEAKHGDQLVLLFRFLDRALEIGVLA</sequence>
<comment type="caution">
    <text evidence="2">The sequence shown here is derived from an EMBL/GenBank/DDBJ whole genome shotgun (WGS) entry which is preliminary data.</text>
</comment>
<feature type="domain" description="HNH nuclease" evidence="1">
    <location>
        <begin position="246"/>
        <end position="295"/>
    </location>
</feature>
<evidence type="ECO:0000313" key="2">
    <source>
        <dbReference type="EMBL" id="RAZ62798.1"/>
    </source>
</evidence>
<gene>
    <name evidence="2" type="ORF">DP202_22330</name>
</gene>
<name>A0A330GD42_ENTCL</name>
<dbReference type="SMART" id="SM00507">
    <property type="entry name" value="HNHc"/>
    <property type="match status" value="1"/>
</dbReference>
<dbReference type="AlphaFoldDB" id="A0A330GD42"/>
<reference evidence="2 3" key="1">
    <citation type="submission" date="2018-06" db="EMBL/GenBank/DDBJ databases">
        <title>ACT-28, a chromosomally-encoded AmpC with carbapenemase activity from Enterobacter kobei.</title>
        <authorList>
            <person name="Jousset A.B."/>
            <person name="Oueslati S."/>
            <person name="Bernabeu S."/>
            <person name="Takissian J."/>
            <person name="Creton E."/>
            <person name="Vogel A."/>
            <person name="Cotellon G."/>
            <person name="Bonnin R.A."/>
            <person name="Dortet L."/>
            <person name="Naas T."/>
        </authorList>
    </citation>
    <scope>NUCLEOTIDE SEQUENCE [LARGE SCALE GENOMIC DNA]</scope>
    <source>
        <strain evidence="2 3">99B3</strain>
    </source>
</reference>
<dbReference type="GeneID" id="63143000"/>
<evidence type="ECO:0000259" key="1">
    <source>
        <dbReference type="SMART" id="SM00507"/>
    </source>
</evidence>
<evidence type="ECO:0000313" key="3">
    <source>
        <dbReference type="Proteomes" id="UP000251576"/>
    </source>
</evidence>
<dbReference type="InterPro" id="IPR003615">
    <property type="entry name" value="HNH_nuc"/>
</dbReference>
<proteinExistence type="predicted"/>